<reference evidence="1 2" key="1">
    <citation type="submission" date="2018-12" db="EMBL/GenBank/DDBJ databases">
        <authorList>
            <consortium name="Pathogen Informatics"/>
        </authorList>
    </citation>
    <scope>NUCLEOTIDE SEQUENCE [LARGE SCALE GENOMIC DNA]</scope>
    <source>
        <strain evidence="1 2">NCTC9419</strain>
    </source>
</reference>
<dbReference type="Proteomes" id="UP000271603">
    <property type="component" value="Chromosome"/>
</dbReference>
<accession>A0A3S4GFU4</accession>
<dbReference type="AlphaFoldDB" id="A0A3S4GFU4"/>
<evidence type="ECO:0000313" key="1">
    <source>
        <dbReference type="EMBL" id="VEA73383.1"/>
    </source>
</evidence>
<name>A0A3S4GFU4_SERRU</name>
<protein>
    <submittedName>
        <fullName evidence="1">Uncharacterized protein</fullName>
    </submittedName>
</protein>
<dbReference type="EMBL" id="LR134155">
    <property type="protein sequence ID" value="VEA73383.1"/>
    <property type="molecule type" value="Genomic_DNA"/>
</dbReference>
<gene>
    <name evidence="1" type="ORF">NCTC9419_05012</name>
</gene>
<proteinExistence type="predicted"/>
<organism evidence="1 2">
    <name type="scientific">Serratia rubidaea</name>
    <name type="common">Serratia marinorubra</name>
    <dbReference type="NCBI Taxonomy" id="61652"/>
    <lineage>
        <taxon>Bacteria</taxon>
        <taxon>Pseudomonadati</taxon>
        <taxon>Pseudomonadota</taxon>
        <taxon>Gammaproteobacteria</taxon>
        <taxon>Enterobacterales</taxon>
        <taxon>Yersiniaceae</taxon>
        <taxon>Serratia</taxon>
    </lineage>
</organism>
<sequence>MLNQTEIAIGQISEYIQRVCQGMQLQEAKERLAKKLVLYSADGCNAETLNTTFAAALKSHTRDSFFSHIKQSESKKFTCPRCGTEGWHYCHKPQEKAQ</sequence>
<evidence type="ECO:0000313" key="2">
    <source>
        <dbReference type="Proteomes" id="UP000271603"/>
    </source>
</evidence>